<name>A0ABV4K036_9BACT</name>
<dbReference type="PANTHER" id="PTHR43135:SF3">
    <property type="entry name" value="ALPHA-D-RIBOSE 1-METHYLPHOSPHONATE 5-TRIPHOSPHATE DIPHOSPHATASE"/>
    <property type="match status" value="1"/>
</dbReference>
<dbReference type="NCBIfam" id="NF011990">
    <property type="entry name" value="PRK15446.2-6"/>
    <property type="match status" value="1"/>
</dbReference>
<dbReference type="NCBIfam" id="NF011987">
    <property type="entry name" value="PRK15446.2-3"/>
    <property type="match status" value="1"/>
</dbReference>
<accession>A0ABV4K036</accession>
<dbReference type="InterPro" id="IPR011059">
    <property type="entry name" value="Metal-dep_hydrolase_composite"/>
</dbReference>
<dbReference type="SUPFAM" id="SSF51338">
    <property type="entry name" value="Composite domain of metallo-dependent hydrolases"/>
    <property type="match status" value="1"/>
</dbReference>
<proteinExistence type="predicted"/>
<keyword evidence="3" id="KW-1185">Reference proteome</keyword>
<dbReference type="InterPro" id="IPR032466">
    <property type="entry name" value="Metal_Hydrolase"/>
</dbReference>
<dbReference type="InterPro" id="IPR012696">
    <property type="entry name" value="PhnM"/>
</dbReference>
<evidence type="ECO:0000313" key="3">
    <source>
        <dbReference type="Proteomes" id="UP001568698"/>
    </source>
</evidence>
<dbReference type="RefSeq" id="WP_371384940.1">
    <property type="nucleotide sequence ID" value="NZ_JBGLYH010000002.1"/>
</dbReference>
<protein>
    <submittedName>
        <fullName evidence="2">Alpha-D-ribose 1-methylphosphonate 5-triphosphate diphosphatase</fullName>
    </submittedName>
</protein>
<dbReference type="PIRSF" id="PIRSF038971">
    <property type="entry name" value="PhnM"/>
    <property type="match status" value="1"/>
</dbReference>
<dbReference type="Gene3D" id="2.30.40.10">
    <property type="entry name" value="Urease, subunit C, domain 1"/>
    <property type="match status" value="1"/>
</dbReference>
<evidence type="ECO:0000313" key="2">
    <source>
        <dbReference type="EMBL" id="MEZ7195389.1"/>
    </source>
</evidence>
<sequence>MDMRIRNGRVLLPDGDVRQTDIMVADGTIQEIGGSRNGGQSGEKTLDVGGRLVLPGIVDLHGDGFERHIMPRAGVSFSRALGLLDTDRTMTANGITTAFHGLTCSWEPGLRSREAARAFLADFKAVRGRLGCDTRLHLRFETYNLPALDEVEAWILDGTVDMLAFNDHIDAMFGNLDRYSKMSGYLDRTGLNREAFISLITEIKERAAAVPEGIRKLAGAAAERNIPMASHDDPDPDTRSWYDGLGCAISEFPLDEDTARSARALGGAVILGAPNALRGKSHIDRLMARDAIRMDLCDALTSDYFYPSLLQAAFALAGDKVCPFPDAWRLVSEGPARAAKQSDRGVIEPGRRADLVIVDDSDPALPFAAMTLRQGTPVFSANGLGM</sequence>
<dbReference type="Gene3D" id="3.20.20.140">
    <property type="entry name" value="Metal-dependent hydrolases"/>
    <property type="match status" value="1"/>
</dbReference>
<dbReference type="Proteomes" id="UP001568698">
    <property type="component" value="Unassembled WGS sequence"/>
</dbReference>
<gene>
    <name evidence="2" type="ORF">AB6M95_01395</name>
</gene>
<comment type="caution">
    <text evidence="2">The sequence shown here is derived from an EMBL/GenBank/DDBJ whole genome shotgun (WGS) entry which is preliminary data.</text>
</comment>
<dbReference type="Pfam" id="PF07969">
    <property type="entry name" value="Amidohydro_3"/>
    <property type="match status" value="1"/>
</dbReference>
<reference evidence="2 3" key="1">
    <citation type="submission" date="2024-08" db="EMBL/GenBank/DDBJ databases">
        <title>Sulfate-reducing bacteria isolated from formation water of the oil field in Kazakhstan and description of Pseudodesulfovibrio sp.</title>
        <authorList>
            <person name="Bidzhieva S.K."/>
            <person name="Tourova T.P."/>
            <person name="Grouzdev D.S."/>
            <person name="Beletsky A.V."/>
            <person name="Sokolova D.S."/>
            <person name="Samigullina S.R."/>
            <person name="Poltaraus A.B."/>
            <person name="Avtukh A.N."/>
            <person name="Tereshina V.M."/>
            <person name="Zhaparov N.S."/>
            <person name="Mardanov A.V."/>
            <person name="Nazina T.N."/>
        </authorList>
    </citation>
    <scope>NUCLEOTIDE SEQUENCE [LARGE SCALE GENOMIC DNA]</scope>
    <source>
        <strain evidence="2 3">9FUS</strain>
    </source>
</reference>
<dbReference type="PANTHER" id="PTHR43135">
    <property type="entry name" value="ALPHA-D-RIBOSE 1-METHYLPHOSPHONATE 5-TRIPHOSPHATE DIPHOSPHATASE"/>
    <property type="match status" value="1"/>
</dbReference>
<organism evidence="2 3">
    <name type="scientific">Pseudodesulfovibrio karagichevae</name>
    <dbReference type="NCBI Taxonomy" id="3239305"/>
    <lineage>
        <taxon>Bacteria</taxon>
        <taxon>Pseudomonadati</taxon>
        <taxon>Thermodesulfobacteriota</taxon>
        <taxon>Desulfovibrionia</taxon>
        <taxon>Desulfovibrionales</taxon>
        <taxon>Desulfovibrionaceae</taxon>
    </lineage>
</organism>
<evidence type="ECO:0000259" key="1">
    <source>
        <dbReference type="Pfam" id="PF07969"/>
    </source>
</evidence>
<dbReference type="InterPro" id="IPR013108">
    <property type="entry name" value="Amidohydro_3"/>
</dbReference>
<dbReference type="SUPFAM" id="SSF51556">
    <property type="entry name" value="Metallo-dependent hydrolases"/>
    <property type="match status" value="1"/>
</dbReference>
<dbReference type="InterPro" id="IPR051781">
    <property type="entry name" value="Metallo-dep_Hydrolase"/>
</dbReference>
<feature type="domain" description="Amidohydrolase 3" evidence="1">
    <location>
        <begin position="318"/>
        <end position="364"/>
    </location>
</feature>
<dbReference type="EMBL" id="JBGLYH010000002">
    <property type="protein sequence ID" value="MEZ7195389.1"/>
    <property type="molecule type" value="Genomic_DNA"/>
</dbReference>